<dbReference type="Pfam" id="PF00488">
    <property type="entry name" value="MutS_V"/>
    <property type="match status" value="1"/>
</dbReference>
<keyword evidence="4" id="KW-1133">Transmembrane helix</keyword>
<evidence type="ECO:0000313" key="6">
    <source>
        <dbReference type="EMBL" id="EMZ36428.1"/>
    </source>
</evidence>
<dbReference type="GO" id="GO:0005829">
    <property type="term" value="C:cytosol"/>
    <property type="evidence" value="ECO:0007669"/>
    <property type="project" value="TreeGrafter"/>
</dbReference>
<dbReference type="InterPro" id="IPR027417">
    <property type="entry name" value="P-loop_NTPase"/>
</dbReference>
<dbReference type="InterPro" id="IPR045076">
    <property type="entry name" value="MutS"/>
</dbReference>
<dbReference type="PATRIC" id="fig|1235802.3.peg.854"/>
<dbReference type="GO" id="GO:0005524">
    <property type="term" value="F:ATP binding"/>
    <property type="evidence" value="ECO:0007669"/>
    <property type="project" value="UniProtKB-KW"/>
</dbReference>
<dbReference type="SUPFAM" id="SSF48334">
    <property type="entry name" value="DNA repair protein MutS, domain III"/>
    <property type="match status" value="1"/>
</dbReference>
<dbReference type="SUPFAM" id="SSF52540">
    <property type="entry name" value="P-loop containing nucleoside triphosphate hydrolases"/>
    <property type="match status" value="1"/>
</dbReference>
<dbReference type="Proteomes" id="UP000012589">
    <property type="component" value="Unassembled WGS sequence"/>
</dbReference>
<gene>
    <name evidence="6" type="ORF">C823_00795</name>
</gene>
<dbReference type="SMART" id="SM00534">
    <property type="entry name" value="MUTSac"/>
    <property type="match status" value="1"/>
</dbReference>
<dbReference type="GO" id="GO:0030983">
    <property type="term" value="F:mismatched DNA binding"/>
    <property type="evidence" value="ECO:0007669"/>
    <property type="project" value="InterPro"/>
</dbReference>
<keyword evidence="7" id="KW-1185">Reference proteome</keyword>
<evidence type="ECO:0000313" key="7">
    <source>
        <dbReference type="Proteomes" id="UP000012589"/>
    </source>
</evidence>
<accession>N2BDB0</accession>
<dbReference type="OrthoDB" id="9802448at2"/>
<reference evidence="6 7" key="1">
    <citation type="journal article" date="2014" name="Genome Announc.">
        <title>Draft genome sequences of the altered schaedler flora, a defined bacterial community from gnotobiotic mice.</title>
        <authorList>
            <person name="Wannemuehler M.J."/>
            <person name="Overstreet A.M."/>
            <person name="Ward D.V."/>
            <person name="Phillips G.J."/>
        </authorList>
    </citation>
    <scope>NUCLEOTIDE SEQUENCE [LARGE SCALE GENOMIC DNA]</scope>
    <source>
        <strain evidence="6 7">ASF492</strain>
    </source>
</reference>
<dbReference type="PANTHER" id="PTHR11361:SF99">
    <property type="entry name" value="DNA MISMATCH REPAIR PROTEIN"/>
    <property type="match status" value="1"/>
</dbReference>
<dbReference type="eggNOG" id="COG0249">
    <property type="taxonomic scope" value="Bacteria"/>
</dbReference>
<keyword evidence="4" id="KW-0472">Membrane</keyword>
<keyword evidence="2" id="KW-0067">ATP-binding</keyword>
<dbReference type="Gene3D" id="3.40.50.300">
    <property type="entry name" value="P-loop containing nucleotide triphosphate hydrolases"/>
    <property type="match status" value="1"/>
</dbReference>
<feature type="transmembrane region" description="Helical" evidence="4">
    <location>
        <begin position="25"/>
        <end position="43"/>
    </location>
</feature>
<evidence type="ECO:0000256" key="4">
    <source>
        <dbReference type="SAM" id="Phobius"/>
    </source>
</evidence>
<keyword evidence="3" id="KW-0238">DNA-binding</keyword>
<dbReference type="InterPro" id="IPR036187">
    <property type="entry name" value="DNA_mismatch_repair_MutS_sf"/>
</dbReference>
<dbReference type="PANTHER" id="PTHR11361">
    <property type="entry name" value="DNA MISMATCH REPAIR PROTEIN MUTS FAMILY MEMBER"/>
    <property type="match status" value="1"/>
</dbReference>
<dbReference type="EMBL" id="AQFT01000023">
    <property type="protein sequence ID" value="EMZ36428.1"/>
    <property type="molecule type" value="Genomic_DNA"/>
</dbReference>
<dbReference type="PIRSF" id="PIRSF037677">
    <property type="entry name" value="DNA_mis_repair_Msh6"/>
    <property type="match status" value="1"/>
</dbReference>
<evidence type="ECO:0000256" key="1">
    <source>
        <dbReference type="ARBA" id="ARBA00022741"/>
    </source>
</evidence>
<proteinExistence type="predicted"/>
<evidence type="ECO:0000259" key="5">
    <source>
        <dbReference type="SMART" id="SM00534"/>
    </source>
</evidence>
<dbReference type="InterPro" id="IPR017261">
    <property type="entry name" value="DNA_mismatch_repair_MutS/MSH"/>
</dbReference>
<comment type="caution">
    <text evidence="6">The sequence shown here is derived from an EMBL/GenBank/DDBJ whole genome shotgun (WGS) entry which is preliminary data.</text>
</comment>
<dbReference type="Gene3D" id="1.10.1420.10">
    <property type="match status" value="1"/>
</dbReference>
<feature type="domain" description="DNA mismatch repair proteins mutS family" evidence="5">
    <location>
        <begin position="434"/>
        <end position="609"/>
    </location>
</feature>
<dbReference type="GO" id="GO:0140664">
    <property type="term" value="F:ATP-dependent DNA damage sensor activity"/>
    <property type="evidence" value="ECO:0007669"/>
    <property type="project" value="InterPro"/>
</dbReference>
<name>N2BDB0_9FIRM</name>
<evidence type="ECO:0000256" key="3">
    <source>
        <dbReference type="ARBA" id="ARBA00023125"/>
    </source>
</evidence>
<dbReference type="STRING" id="1235802.C823_00795"/>
<dbReference type="GO" id="GO:0006298">
    <property type="term" value="P:mismatch repair"/>
    <property type="evidence" value="ECO:0007669"/>
    <property type="project" value="InterPro"/>
</dbReference>
<dbReference type="InterPro" id="IPR000432">
    <property type="entry name" value="DNA_mismatch_repair_MutS_C"/>
</dbReference>
<keyword evidence="1" id="KW-0547">Nucleotide-binding</keyword>
<evidence type="ECO:0000256" key="2">
    <source>
        <dbReference type="ARBA" id="ARBA00022840"/>
    </source>
</evidence>
<keyword evidence="4" id="KW-0812">Transmembrane</keyword>
<dbReference type="AlphaFoldDB" id="N2BDB0"/>
<sequence>MYHTHLENCRKESVELHKRCSRISFLRFITAAAAVIFFCLGYAQRLPAAAAAILFFLLVRRNHVLKDRLDYLSHYESVILDYEARLDNGWKRFSENGTRYEDGAPIYAADLDIIGKNSLYQYICTAGTVLGQDRLAGWLLQPDEDIASMRLRQQAVEELAHKTEFTLHFEASARPLKAQDYAVSQKNLHAFFDAAKQNTESFALLQPAIRIFPALTLTFFWLYLCGIAQDRMLSCFLTAAMLQLAASFLAHRTHTALLAPVYKMNQTIAPYRTLLEQLAEESFTGPYLRQLQQTLFQNSKQNNRQTNKHKQTGATQTSEAVSAFRKLHSIADLVVLRHNVYASLLLNSLFCYDFHCAQRYRRWIAEYGHLLQPWLETIGCMEALISLGTIGRTRQTHTLPQLSDSSKPVISGTDLRHPLLREENAIGNDFEPTHRTCIITGSNMSGKTTFMRTIGVNLVLAYAGGFCTATEFSASYMKICTSMRTTDNVNEGISSFYAELLRMQKIVEAGRLQRPMIALIDEIYKGTNSKDRILAAQETIKKLSKPFILTILTTHDLALCDLEHDHDVNVQNYYFTEQYAENQILFDYKIRHGRCETSNARYLLHMAGIL</sequence>
<dbReference type="HOGENOM" id="CLU_030717_0_0_9"/>
<protein>
    <recommendedName>
        <fullName evidence="5">DNA mismatch repair proteins mutS family domain-containing protein</fullName>
    </recommendedName>
</protein>
<organism evidence="6 7">
    <name type="scientific">Eubacterium plexicaudatum ASF492</name>
    <dbReference type="NCBI Taxonomy" id="1235802"/>
    <lineage>
        <taxon>Bacteria</taxon>
        <taxon>Bacillati</taxon>
        <taxon>Bacillota</taxon>
        <taxon>Clostridia</taxon>
        <taxon>Eubacteriales</taxon>
        <taxon>Eubacteriaceae</taxon>
        <taxon>Eubacterium</taxon>
    </lineage>
</organism>